<dbReference type="SUPFAM" id="SSF55174">
    <property type="entry name" value="Alpha-L RNA-binding motif"/>
    <property type="match status" value="1"/>
</dbReference>
<keyword evidence="2 4" id="KW-0413">Isomerase</keyword>
<dbReference type="SMART" id="SM00363">
    <property type="entry name" value="S4"/>
    <property type="match status" value="1"/>
</dbReference>
<reference evidence="6 7" key="1">
    <citation type="submission" date="2024-09" db="EMBL/GenBank/DDBJ databases">
        <title>Laminarin stimulates single cell rates of sulfate reduction while oxygen inhibits transcriptomic activity in coastal marine sediment.</title>
        <authorList>
            <person name="Lindsay M."/>
            <person name="Orcutt B."/>
            <person name="Emerson D."/>
            <person name="Stepanauskas R."/>
            <person name="D'Angelo T."/>
        </authorList>
    </citation>
    <scope>NUCLEOTIDE SEQUENCE [LARGE SCALE GENOMIC DNA]</scope>
    <source>
        <strain evidence="6">SAG AM-311-K15</strain>
    </source>
</reference>
<dbReference type="Gene3D" id="3.30.70.580">
    <property type="entry name" value="Pseudouridine synthase I, catalytic domain, N-terminal subdomain"/>
    <property type="match status" value="1"/>
</dbReference>
<dbReference type="PROSITE" id="PS50889">
    <property type="entry name" value="S4"/>
    <property type="match status" value="1"/>
</dbReference>
<dbReference type="PROSITE" id="PS01149">
    <property type="entry name" value="PSI_RSU"/>
    <property type="match status" value="1"/>
</dbReference>
<proteinExistence type="inferred from homology"/>
<evidence type="ECO:0000256" key="2">
    <source>
        <dbReference type="ARBA" id="ARBA00023235"/>
    </source>
</evidence>
<dbReference type="GO" id="GO:0016853">
    <property type="term" value="F:isomerase activity"/>
    <property type="evidence" value="ECO:0007669"/>
    <property type="project" value="UniProtKB-KW"/>
</dbReference>
<dbReference type="InterPro" id="IPR020103">
    <property type="entry name" value="PsdUridine_synth_cat_dom_sf"/>
</dbReference>
<evidence type="ECO:0000313" key="6">
    <source>
        <dbReference type="EMBL" id="MFC1848992.1"/>
    </source>
</evidence>
<dbReference type="Proteomes" id="UP001594351">
    <property type="component" value="Unassembled WGS sequence"/>
</dbReference>
<feature type="domain" description="RNA-binding S4" evidence="5">
    <location>
        <begin position="1"/>
        <end position="62"/>
    </location>
</feature>
<keyword evidence="7" id="KW-1185">Reference proteome</keyword>
<dbReference type="InterPro" id="IPR020094">
    <property type="entry name" value="TruA/RsuA/RluB/E/F_N"/>
</dbReference>
<dbReference type="InterPro" id="IPR002942">
    <property type="entry name" value="S4_RNA-bd"/>
</dbReference>
<dbReference type="InterPro" id="IPR050343">
    <property type="entry name" value="RsuA_PseudoU_synthase"/>
</dbReference>
<protein>
    <recommendedName>
        <fullName evidence="4">Pseudouridine synthase</fullName>
        <ecNumber evidence="4">5.4.99.-</ecNumber>
    </recommendedName>
</protein>
<dbReference type="EMBL" id="JBHPBY010000015">
    <property type="protein sequence ID" value="MFC1848992.1"/>
    <property type="molecule type" value="Genomic_DNA"/>
</dbReference>
<name>A0ABV6YS12_UNCC1</name>
<evidence type="ECO:0000259" key="5">
    <source>
        <dbReference type="SMART" id="SM00363"/>
    </source>
</evidence>
<gene>
    <name evidence="6" type="ORF">ACFL27_02175</name>
</gene>
<dbReference type="NCBIfam" id="TIGR00093">
    <property type="entry name" value="pseudouridine synthase"/>
    <property type="match status" value="1"/>
</dbReference>
<dbReference type="InterPro" id="IPR036986">
    <property type="entry name" value="S4_RNA-bd_sf"/>
</dbReference>
<accession>A0ABV6YS12</accession>
<organism evidence="6 7">
    <name type="scientific">candidate division CSSED10-310 bacterium</name>
    <dbReference type="NCBI Taxonomy" id="2855610"/>
    <lineage>
        <taxon>Bacteria</taxon>
        <taxon>Bacteria division CSSED10-310</taxon>
    </lineage>
</organism>
<dbReference type="Gene3D" id="3.10.290.10">
    <property type="entry name" value="RNA-binding S4 domain"/>
    <property type="match status" value="1"/>
</dbReference>
<evidence type="ECO:0000313" key="7">
    <source>
        <dbReference type="Proteomes" id="UP001594351"/>
    </source>
</evidence>
<comment type="caution">
    <text evidence="6">The sequence shown here is derived from an EMBL/GenBank/DDBJ whole genome shotgun (WGS) entry which is preliminary data.</text>
</comment>
<evidence type="ECO:0000256" key="3">
    <source>
        <dbReference type="PROSITE-ProRule" id="PRU00182"/>
    </source>
</evidence>
<dbReference type="InterPro" id="IPR042092">
    <property type="entry name" value="PsdUridine_s_RsuA/RluB/E/F_cat"/>
</dbReference>
<comment type="similarity">
    <text evidence="1 4">Belongs to the pseudouridine synthase RsuA family.</text>
</comment>
<dbReference type="SUPFAM" id="SSF55120">
    <property type="entry name" value="Pseudouridine synthase"/>
    <property type="match status" value="1"/>
</dbReference>
<keyword evidence="3" id="KW-0694">RNA-binding</keyword>
<dbReference type="EC" id="5.4.99.-" evidence="4"/>
<sequence>MKLQQFVALAAQLSRRKAALNIKEGQVTVNGQVVLEPYRQIETETDAVLLKGKRVLLKRDPEIVLLLHKPAGFITADHDPEGRPLARELFRSKVKTRVFPVGRLDFNSEGLLLFTNNGDLANQVAHPRYQIPRTYKLKVHGVVQKKHLDRIRKGLFVPELGHFPSCKIYIKRATGKNTWLTITLQRGKNRELRRLFQFLGYPVVKLIRTHFGPFSLTGIPRGKIHILSESELVAFRQYLAKRNKEKSKIEEKVGTS</sequence>
<dbReference type="InterPro" id="IPR000748">
    <property type="entry name" value="PsdUridine_synth_RsuA/RluB/E/F"/>
</dbReference>
<dbReference type="Pfam" id="PF00849">
    <property type="entry name" value="PseudoU_synth_2"/>
    <property type="match status" value="1"/>
</dbReference>
<dbReference type="InterPro" id="IPR006145">
    <property type="entry name" value="PsdUridine_synth_RsuA/RluA"/>
</dbReference>
<dbReference type="Gene3D" id="3.30.70.1560">
    <property type="entry name" value="Alpha-L RNA-binding motif"/>
    <property type="match status" value="1"/>
</dbReference>
<evidence type="ECO:0000256" key="4">
    <source>
        <dbReference type="RuleBase" id="RU003887"/>
    </source>
</evidence>
<dbReference type="PANTHER" id="PTHR47683">
    <property type="entry name" value="PSEUDOURIDINE SYNTHASE FAMILY PROTEIN-RELATED"/>
    <property type="match status" value="1"/>
</dbReference>
<evidence type="ECO:0000256" key="1">
    <source>
        <dbReference type="ARBA" id="ARBA00008348"/>
    </source>
</evidence>
<dbReference type="Pfam" id="PF01479">
    <property type="entry name" value="S4"/>
    <property type="match status" value="1"/>
</dbReference>
<dbReference type="PANTHER" id="PTHR47683:SF2">
    <property type="entry name" value="RNA-BINDING S4 DOMAIN-CONTAINING PROTEIN"/>
    <property type="match status" value="1"/>
</dbReference>
<dbReference type="InterPro" id="IPR018496">
    <property type="entry name" value="PsdUridine_synth_RsuA/RluB_CS"/>
</dbReference>
<dbReference type="CDD" id="cd00165">
    <property type="entry name" value="S4"/>
    <property type="match status" value="1"/>
</dbReference>